<comment type="caution">
    <text evidence="1">The sequence shown here is derived from an EMBL/GenBank/DDBJ whole genome shotgun (WGS) entry which is preliminary data.</text>
</comment>
<dbReference type="EMBL" id="RKKU01000023">
    <property type="protein sequence ID" value="ROZ82282.1"/>
    <property type="molecule type" value="Genomic_DNA"/>
</dbReference>
<accession>A0ABX9XEU6</accession>
<evidence type="ECO:0000313" key="1">
    <source>
        <dbReference type="EMBL" id="ROZ82282.1"/>
    </source>
</evidence>
<organism evidence="1 2">
    <name type="scientific">Pseudomonas neustonica</name>
    <dbReference type="NCBI Taxonomy" id="2487346"/>
    <lineage>
        <taxon>Bacteria</taxon>
        <taxon>Pseudomonadati</taxon>
        <taxon>Pseudomonadota</taxon>
        <taxon>Gammaproteobacteria</taxon>
        <taxon>Pseudomonadales</taxon>
        <taxon>Pseudomonadaceae</taxon>
        <taxon>Pseudomonas</taxon>
    </lineage>
</organism>
<reference evidence="1 2" key="1">
    <citation type="submission" date="2018-11" db="EMBL/GenBank/DDBJ databases">
        <authorList>
            <person name="Jang G.I."/>
            <person name="Hwang C.Y."/>
        </authorList>
    </citation>
    <scope>NUCLEOTIDE SEQUENCE [LARGE SCALE GENOMIC DNA]</scope>
    <source>
        <strain evidence="1 2">SSM26</strain>
    </source>
</reference>
<name>A0ABX9XEU6_9PSED</name>
<gene>
    <name evidence="1" type="ORF">EF096_15325</name>
</gene>
<sequence>MPVKIEQGVVGERKEMVQGAPHGLYTALIRSGERESAPAGTFAALNTKATCTGDTTLAWHT</sequence>
<proteinExistence type="predicted"/>
<keyword evidence="2" id="KW-1185">Reference proteome</keyword>
<evidence type="ECO:0000313" key="2">
    <source>
        <dbReference type="Proteomes" id="UP000275199"/>
    </source>
</evidence>
<protein>
    <submittedName>
        <fullName evidence="1">Uncharacterized protein</fullName>
    </submittedName>
</protein>
<dbReference type="Proteomes" id="UP000275199">
    <property type="component" value="Unassembled WGS sequence"/>
</dbReference>